<name>H2XQI6_CIOIN</name>
<protein>
    <recommendedName>
        <fullName evidence="8">C-type lectin domain-containing protein</fullName>
    </recommendedName>
</protein>
<evidence type="ECO:0000256" key="3">
    <source>
        <dbReference type="SAM" id="MobiDB-lite"/>
    </source>
</evidence>
<dbReference type="Pfam" id="PF00059">
    <property type="entry name" value="Lectin_C"/>
    <property type="match status" value="1"/>
</dbReference>
<keyword evidence="7" id="KW-1185">Reference proteome</keyword>
<dbReference type="Gene3D" id="3.10.100.10">
    <property type="entry name" value="Mannose-Binding Protein A, subunit A"/>
    <property type="match status" value="1"/>
</dbReference>
<sequence length="449" mass="48391">MRQPYRRNHYGSYRQMPMQNNLMEMMQMIMMMKMMNSMGPGMSNMGPGMSSMGPGMGGMGPGMSGMGPGMSGMGPGMSGMGPGMGGMGPGMGGMGPGMGSMVQKMGGMGYSSMTGMMNSKGQGGYSSNRSQMRLQCRPATRSNPLITPTTPLTITPTTSPTTPTTPPTTVTSTQTPIQARAQFPEADKKMADDDFKFKVKRIIKEELSKVLKDMMTAMNESDRMIGQVFAQGVLSAISNFVVENVTTPSAAEPIADMVDPCSSNPCGANARCLSHRSGGFTCECSPGYIRTGQTCTHACNNSPYPALALNDRCLTFHTSDSSTAMTYVAAKAMCEARGGSMLTVKNVIEWVNVTHWLIRIRLHNFSHAHFEGPWLGTTRQPNNSNLWKYEGMAVGEGYTFWSVGEPMPPSSGKHCANINANNGKAYSQMCGRRITSCICQYNTPLNIMK</sequence>
<feature type="domain" description="EGF-like" evidence="4">
    <location>
        <begin position="257"/>
        <end position="296"/>
    </location>
</feature>
<dbReference type="PROSITE" id="PS01186">
    <property type="entry name" value="EGF_2"/>
    <property type="match status" value="1"/>
</dbReference>
<dbReference type="InParanoid" id="H2XQI6"/>
<dbReference type="HOGENOM" id="CLU_609630_0_0_1"/>
<keyword evidence="2" id="KW-0245">EGF-like domain</keyword>
<feature type="region of interest" description="Disordered" evidence="3">
    <location>
        <begin position="141"/>
        <end position="174"/>
    </location>
</feature>
<evidence type="ECO:0000256" key="2">
    <source>
        <dbReference type="PROSITE-ProRule" id="PRU00076"/>
    </source>
</evidence>
<dbReference type="Ensembl" id="ENSCINT00000034214.1">
    <property type="protein sequence ID" value="ENSCINP00000031920.1"/>
    <property type="gene ID" value="ENSCING00000024392.1"/>
</dbReference>
<dbReference type="GeneTree" id="ENSGT00660000097101"/>
<dbReference type="InterPro" id="IPR000742">
    <property type="entry name" value="EGF"/>
</dbReference>
<accession>H2XQI6</accession>
<keyword evidence="1" id="KW-1015">Disulfide bond</keyword>
<dbReference type="SMART" id="SM00181">
    <property type="entry name" value="EGF"/>
    <property type="match status" value="1"/>
</dbReference>
<dbReference type="Proteomes" id="UP000008144">
    <property type="component" value="Chromosome 11"/>
</dbReference>
<dbReference type="SMART" id="SM00179">
    <property type="entry name" value="EGF_CA"/>
    <property type="match status" value="1"/>
</dbReference>
<evidence type="ECO:0000313" key="7">
    <source>
        <dbReference type="Proteomes" id="UP000008144"/>
    </source>
</evidence>
<dbReference type="PROSITE" id="PS50041">
    <property type="entry name" value="C_TYPE_LECTIN_2"/>
    <property type="match status" value="1"/>
</dbReference>
<feature type="domain" description="C-type lectin" evidence="5">
    <location>
        <begin position="309"/>
        <end position="433"/>
    </location>
</feature>
<reference evidence="6" key="4">
    <citation type="submission" date="2025-09" db="UniProtKB">
        <authorList>
            <consortium name="Ensembl"/>
        </authorList>
    </citation>
    <scope>IDENTIFICATION</scope>
</reference>
<dbReference type="AlphaFoldDB" id="H2XQI6"/>
<dbReference type="Pfam" id="PF00008">
    <property type="entry name" value="EGF"/>
    <property type="match status" value="1"/>
</dbReference>
<reference evidence="6" key="3">
    <citation type="submission" date="2025-08" db="UniProtKB">
        <authorList>
            <consortium name="Ensembl"/>
        </authorList>
    </citation>
    <scope>IDENTIFICATION</scope>
</reference>
<dbReference type="InterPro" id="IPR050801">
    <property type="entry name" value="Ca-Dep_Lectins_ImmuneDev"/>
</dbReference>
<dbReference type="CDD" id="cd00037">
    <property type="entry name" value="CLECT"/>
    <property type="match status" value="1"/>
</dbReference>
<evidence type="ECO:0008006" key="8">
    <source>
        <dbReference type="Google" id="ProtNLM"/>
    </source>
</evidence>
<dbReference type="SUPFAM" id="SSF56436">
    <property type="entry name" value="C-type lectin-like"/>
    <property type="match status" value="1"/>
</dbReference>
<evidence type="ECO:0000259" key="4">
    <source>
        <dbReference type="PROSITE" id="PS50026"/>
    </source>
</evidence>
<evidence type="ECO:0000313" key="6">
    <source>
        <dbReference type="Ensembl" id="ENSCINP00000031920.1"/>
    </source>
</evidence>
<dbReference type="SMART" id="SM00034">
    <property type="entry name" value="CLECT"/>
    <property type="match status" value="1"/>
</dbReference>
<reference evidence="7" key="1">
    <citation type="journal article" date="2002" name="Science">
        <title>The draft genome of Ciona intestinalis: insights into chordate and vertebrate origins.</title>
        <authorList>
            <person name="Dehal P."/>
            <person name="Satou Y."/>
            <person name="Campbell R.K."/>
            <person name="Chapman J."/>
            <person name="Degnan B."/>
            <person name="De Tomaso A."/>
            <person name="Davidson B."/>
            <person name="Di Gregorio A."/>
            <person name="Gelpke M."/>
            <person name="Goodstein D.M."/>
            <person name="Harafuji N."/>
            <person name="Hastings K.E."/>
            <person name="Ho I."/>
            <person name="Hotta K."/>
            <person name="Huang W."/>
            <person name="Kawashima T."/>
            <person name="Lemaire P."/>
            <person name="Martinez D."/>
            <person name="Meinertzhagen I.A."/>
            <person name="Necula S."/>
            <person name="Nonaka M."/>
            <person name="Putnam N."/>
            <person name="Rash S."/>
            <person name="Saiga H."/>
            <person name="Satake M."/>
            <person name="Terry A."/>
            <person name="Yamada L."/>
            <person name="Wang H.G."/>
            <person name="Awazu S."/>
            <person name="Azumi K."/>
            <person name="Boore J."/>
            <person name="Branno M."/>
            <person name="Chin-Bow S."/>
            <person name="DeSantis R."/>
            <person name="Doyle S."/>
            <person name="Francino P."/>
            <person name="Keys D.N."/>
            <person name="Haga S."/>
            <person name="Hayashi H."/>
            <person name="Hino K."/>
            <person name="Imai K.S."/>
            <person name="Inaba K."/>
            <person name="Kano S."/>
            <person name="Kobayashi K."/>
            <person name="Kobayashi M."/>
            <person name="Lee B.I."/>
            <person name="Makabe K.W."/>
            <person name="Manohar C."/>
            <person name="Matassi G."/>
            <person name="Medina M."/>
            <person name="Mochizuki Y."/>
            <person name="Mount S."/>
            <person name="Morishita T."/>
            <person name="Miura S."/>
            <person name="Nakayama A."/>
            <person name="Nishizaka S."/>
            <person name="Nomoto H."/>
            <person name="Ohta F."/>
            <person name="Oishi K."/>
            <person name="Rigoutsos I."/>
            <person name="Sano M."/>
            <person name="Sasaki A."/>
            <person name="Sasakura Y."/>
            <person name="Shoguchi E."/>
            <person name="Shin-i T."/>
            <person name="Spagnuolo A."/>
            <person name="Stainier D."/>
            <person name="Suzuki M.M."/>
            <person name="Tassy O."/>
            <person name="Takatori N."/>
            <person name="Tokuoka M."/>
            <person name="Yagi K."/>
            <person name="Yoshizaki F."/>
            <person name="Wada S."/>
            <person name="Zhang C."/>
            <person name="Hyatt P.D."/>
            <person name="Larimer F."/>
            <person name="Detter C."/>
            <person name="Doggett N."/>
            <person name="Glavina T."/>
            <person name="Hawkins T."/>
            <person name="Richardson P."/>
            <person name="Lucas S."/>
            <person name="Kohara Y."/>
            <person name="Levine M."/>
            <person name="Satoh N."/>
            <person name="Rokhsar D.S."/>
        </authorList>
    </citation>
    <scope>NUCLEOTIDE SEQUENCE [LARGE SCALE GENOMIC DNA]</scope>
</reference>
<dbReference type="InterPro" id="IPR016186">
    <property type="entry name" value="C-type_lectin-like/link_sf"/>
</dbReference>
<organism evidence="6 7">
    <name type="scientific">Ciona intestinalis</name>
    <name type="common">Transparent sea squirt</name>
    <name type="synonym">Ascidia intestinalis</name>
    <dbReference type="NCBI Taxonomy" id="7719"/>
    <lineage>
        <taxon>Eukaryota</taxon>
        <taxon>Metazoa</taxon>
        <taxon>Chordata</taxon>
        <taxon>Tunicata</taxon>
        <taxon>Ascidiacea</taxon>
        <taxon>Phlebobranchia</taxon>
        <taxon>Cionidae</taxon>
        <taxon>Ciona</taxon>
    </lineage>
</organism>
<evidence type="ECO:0000256" key="1">
    <source>
        <dbReference type="ARBA" id="ARBA00023157"/>
    </source>
</evidence>
<dbReference type="GO" id="GO:0005509">
    <property type="term" value="F:calcium ion binding"/>
    <property type="evidence" value="ECO:0007669"/>
    <property type="project" value="InterPro"/>
</dbReference>
<dbReference type="PROSITE" id="PS50026">
    <property type="entry name" value="EGF_3"/>
    <property type="match status" value="1"/>
</dbReference>
<evidence type="ECO:0000259" key="5">
    <source>
        <dbReference type="PROSITE" id="PS50041"/>
    </source>
</evidence>
<reference evidence="6" key="2">
    <citation type="journal article" date="2008" name="Genome Biol.">
        <title>Improved genome assembly and evidence-based global gene model set for the chordate Ciona intestinalis: new insight into intron and operon populations.</title>
        <authorList>
            <person name="Satou Y."/>
            <person name="Mineta K."/>
            <person name="Ogasawara M."/>
            <person name="Sasakura Y."/>
            <person name="Shoguchi E."/>
            <person name="Ueno K."/>
            <person name="Yamada L."/>
            <person name="Matsumoto J."/>
            <person name="Wasserscheid J."/>
            <person name="Dewar K."/>
            <person name="Wiley G.B."/>
            <person name="Macmil S.L."/>
            <person name="Roe B.A."/>
            <person name="Zeller R.W."/>
            <person name="Hastings K.E."/>
            <person name="Lemaire P."/>
            <person name="Lindquist E."/>
            <person name="Endo T."/>
            <person name="Hotta K."/>
            <person name="Inaba K."/>
        </authorList>
    </citation>
    <scope>NUCLEOTIDE SEQUENCE [LARGE SCALE GENOMIC DNA]</scope>
    <source>
        <strain evidence="6">wild type</strain>
    </source>
</reference>
<dbReference type="EMBL" id="EAAA01000688">
    <property type="status" value="NOT_ANNOTATED_CDS"/>
    <property type="molecule type" value="Genomic_DNA"/>
</dbReference>
<proteinExistence type="predicted"/>
<dbReference type="PANTHER" id="PTHR22801:SF63">
    <property type="entry name" value="C-TYPE LECTIN DOMAIN-CONTAINING PROTEIN"/>
    <property type="match status" value="1"/>
</dbReference>
<dbReference type="InterPro" id="IPR001304">
    <property type="entry name" value="C-type_lectin-like"/>
</dbReference>
<feature type="compositionally biased region" description="Low complexity" evidence="3">
    <location>
        <begin position="144"/>
        <end position="174"/>
    </location>
</feature>
<dbReference type="SUPFAM" id="SSF57196">
    <property type="entry name" value="EGF/Laminin"/>
    <property type="match status" value="1"/>
</dbReference>
<dbReference type="InterPro" id="IPR001881">
    <property type="entry name" value="EGF-like_Ca-bd_dom"/>
</dbReference>
<dbReference type="STRING" id="7719.ENSCINP00000031920"/>
<dbReference type="Gene3D" id="2.10.25.10">
    <property type="entry name" value="Laminin"/>
    <property type="match status" value="1"/>
</dbReference>
<dbReference type="InterPro" id="IPR016187">
    <property type="entry name" value="CTDL_fold"/>
</dbReference>
<dbReference type="CDD" id="cd00054">
    <property type="entry name" value="EGF_CA"/>
    <property type="match status" value="1"/>
</dbReference>
<comment type="caution">
    <text evidence="2">Lacks conserved residue(s) required for the propagation of feature annotation.</text>
</comment>
<dbReference type="PANTHER" id="PTHR22801">
    <property type="entry name" value="LITHOSTATHINE"/>
    <property type="match status" value="1"/>
</dbReference>